<proteinExistence type="predicted"/>
<dbReference type="EMBL" id="LSSL01005953">
    <property type="protein sequence ID" value="OLY78612.1"/>
    <property type="molecule type" value="Genomic_DNA"/>
</dbReference>
<comment type="caution">
    <text evidence="2">The sequence shown here is derived from an EMBL/GenBank/DDBJ whole genome shotgun (WGS) entry which is preliminary data.</text>
</comment>
<evidence type="ECO:0000313" key="3">
    <source>
        <dbReference type="Proteomes" id="UP000187455"/>
    </source>
</evidence>
<gene>
    <name evidence="2" type="ORF">AYI68_g7336</name>
</gene>
<feature type="region of interest" description="Disordered" evidence="1">
    <location>
        <begin position="1"/>
        <end position="22"/>
    </location>
</feature>
<feature type="compositionally biased region" description="Gly residues" evidence="1">
    <location>
        <begin position="1"/>
        <end position="11"/>
    </location>
</feature>
<reference evidence="2 3" key="1">
    <citation type="journal article" date="2016" name="Mol. Biol. Evol.">
        <title>Genome-Wide Survey of Gut Fungi (Harpellales) Reveals the First Horizontally Transferred Ubiquitin Gene from a Mosquito Host.</title>
        <authorList>
            <person name="Wang Y."/>
            <person name="White M.M."/>
            <person name="Kvist S."/>
            <person name="Moncalvo J.M."/>
        </authorList>
    </citation>
    <scope>NUCLEOTIDE SEQUENCE [LARGE SCALE GENOMIC DNA]</scope>
    <source>
        <strain evidence="2 3">ALG-7-W6</strain>
    </source>
</reference>
<name>A0A1R0GNZ2_9FUNG</name>
<organism evidence="2 3">
    <name type="scientific">Smittium mucronatum</name>
    <dbReference type="NCBI Taxonomy" id="133383"/>
    <lineage>
        <taxon>Eukaryota</taxon>
        <taxon>Fungi</taxon>
        <taxon>Fungi incertae sedis</taxon>
        <taxon>Zoopagomycota</taxon>
        <taxon>Kickxellomycotina</taxon>
        <taxon>Harpellomycetes</taxon>
        <taxon>Harpellales</taxon>
        <taxon>Legeriomycetaceae</taxon>
        <taxon>Smittium</taxon>
    </lineage>
</organism>
<evidence type="ECO:0000313" key="2">
    <source>
        <dbReference type="EMBL" id="OLY78612.1"/>
    </source>
</evidence>
<protein>
    <submittedName>
        <fullName evidence="2">Uncharacterized protein</fullName>
    </submittedName>
</protein>
<dbReference type="Proteomes" id="UP000187455">
    <property type="component" value="Unassembled WGS sequence"/>
</dbReference>
<keyword evidence="3" id="KW-1185">Reference proteome</keyword>
<accession>A0A1R0GNZ2</accession>
<evidence type="ECO:0000256" key="1">
    <source>
        <dbReference type="SAM" id="MobiDB-lite"/>
    </source>
</evidence>
<sequence length="78" mass="8720">MGGVADAGGGLSKNPEQFPGRGESMKSLMRELDSLLIKRAIWEIQLKYPGFYSHLFTIPKKTRGLRPVLGLRKLNIHV</sequence>
<dbReference type="OrthoDB" id="2289021at2759"/>
<dbReference type="AlphaFoldDB" id="A0A1R0GNZ2"/>